<keyword evidence="2" id="KW-1003">Cell membrane</keyword>
<organism evidence="9 10">
    <name type="scientific">Shouchella clausii</name>
    <name type="common">Alkalihalobacillus clausii</name>
    <dbReference type="NCBI Taxonomy" id="79880"/>
    <lineage>
        <taxon>Bacteria</taxon>
        <taxon>Bacillati</taxon>
        <taxon>Bacillota</taxon>
        <taxon>Bacilli</taxon>
        <taxon>Bacillales</taxon>
        <taxon>Bacillaceae</taxon>
        <taxon>Shouchella</taxon>
    </lineage>
</organism>
<evidence type="ECO:0000256" key="6">
    <source>
        <dbReference type="ARBA" id="ARBA00023136"/>
    </source>
</evidence>
<evidence type="ECO:0000256" key="1">
    <source>
        <dbReference type="ARBA" id="ARBA00004429"/>
    </source>
</evidence>
<evidence type="ECO:0000256" key="7">
    <source>
        <dbReference type="SAM" id="Phobius"/>
    </source>
</evidence>
<dbReference type="PANTHER" id="PTHR33362:SF2">
    <property type="entry name" value="TRAP TRANSPORTER LARGE PERMEASE PROTEIN"/>
    <property type="match status" value="1"/>
</dbReference>
<dbReference type="PANTHER" id="PTHR33362">
    <property type="entry name" value="SIALIC ACID TRAP TRANSPORTER PERMEASE PROTEIN SIAT-RELATED"/>
    <property type="match status" value="1"/>
</dbReference>
<evidence type="ECO:0000256" key="3">
    <source>
        <dbReference type="ARBA" id="ARBA00022519"/>
    </source>
</evidence>
<dbReference type="NCBIfam" id="TIGR00786">
    <property type="entry name" value="dctM"/>
    <property type="match status" value="1"/>
</dbReference>
<feature type="transmembrane region" description="Helical" evidence="7">
    <location>
        <begin position="7"/>
        <end position="35"/>
    </location>
</feature>
<keyword evidence="4 7" id="KW-0812">Transmembrane</keyword>
<keyword evidence="3" id="KW-0997">Cell inner membrane</keyword>
<evidence type="ECO:0000256" key="4">
    <source>
        <dbReference type="ARBA" id="ARBA00022692"/>
    </source>
</evidence>
<dbReference type="InterPro" id="IPR010656">
    <property type="entry name" value="DctM"/>
</dbReference>
<feature type="transmembrane region" description="Helical" evidence="7">
    <location>
        <begin position="271"/>
        <end position="292"/>
    </location>
</feature>
<evidence type="ECO:0000256" key="5">
    <source>
        <dbReference type="ARBA" id="ARBA00022989"/>
    </source>
</evidence>
<evidence type="ECO:0000313" key="9">
    <source>
        <dbReference type="EMBL" id="PAE89339.1"/>
    </source>
</evidence>
<evidence type="ECO:0000313" key="10">
    <source>
        <dbReference type="Proteomes" id="UP000216207"/>
    </source>
</evidence>
<dbReference type="GO" id="GO:0005886">
    <property type="term" value="C:plasma membrane"/>
    <property type="evidence" value="ECO:0007669"/>
    <property type="project" value="UniProtKB-SubCell"/>
</dbReference>
<comment type="subcellular location">
    <subcellularLocation>
        <location evidence="1">Cell inner membrane</location>
        <topology evidence="1">Multi-pass membrane protein</topology>
    </subcellularLocation>
</comment>
<feature type="transmembrane region" description="Helical" evidence="7">
    <location>
        <begin position="47"/>
        <end position="69"/>
    </location>
</feature>
<feature type="transmembrane region" description="Helical" evidence="7">
    <location>
        <begin position="170"/>
        <end position="192"/>
    </location>
</feature>
<sequence length="427" mass="45436">MIGLFLVLLFIVLLFLGVPIAFTLGIVAFVGIWLLDAMPLQIVVQTMFAGVESFILLAVPLFILAANIMNQGQISERLIQLAVSMVGHIRGGLAQANIVVSMFFGGISGSAQADTAGIGKILIPSMMKEGYSKSTAVGTTAASSTMGLLIPPSIPMVVYGSVTSVSVGQMFIGGIIPGLLMGVAMMTLVAFVSHRQNYPRHERVKLAEIGRQFLKCVPPLLTPLIILGGIVGGFVTPTEAAIIACLYALILAMFVYKTIKWKDMPEIIFDTIRLSSLTLFALATASALGRLFSYYRVPDAIAGFFDSTFSSAGLFLLAVILLFLFVGMFLDAIPAMILFVPIVLPASQTLGIDPIHFGIVIVMCLAVGMITPPYGLCMLLASSIAKLSVSRSVVALLPYVAVILVAILIVAFVPAVALWLPSLLNEY</sequence>
<feature type="transmembrane region" description="Helical" evidence="7">
    <location>
        <begin position="355"/>
        <end position="376"/>
    </location>
</feature>
<feature type="transmembrane region" description="Helical" evidence="7">
    <location>
        <begin position="240"/>
        <end position="259"/>
    </location>
</feature>
<protein>
    <submittedName>
        <fullName evidence="9">C4-dicarboxylate ABC transporter permease</fullName>
    </submittedName>
</protein>
<accession>A0A268P1G1</accession>
<gene>
    <name evidence="9" type="ORF">CHH72_08595</name>
</gene>
<dbReference type="InterPro" id="IPR004681">
    <property type="entry name" value="TRAP_DctM"/>
</dbReference>
<feature type="domain" description="TRAP C4-dicarboxylate transport system permease DctM subunit" evidence="8">
    <location>
        <begin position="8"/>
        <end position="415"/>
    </location>
</feature>
<comment type="caution">
    <text evidence="9">The sequence shown here is derived from an EMBL/GenBank/DDBJ whole genome shotgun (WGS) entry which is preliminary data.</text>
</comment>
<dbReference type="Proteomes" id="UP000216207">
    <property type="component" value="Unassembled WGS sequence"/>
</dbReference>
<keyword evidence="5 7" id="KW-1133">Transmembrane helix</keyword>
<feature type="transmembrane region" description="Helical" evidence="7">
    <location>
        <begin position="396"/>
        <end position="420"/>
    </location>
</feature>
<evidence type="ECO:0000256" key="2">
    <source>
        <dbReference type="ARBA" id="ARBA00022475"/>
    </source>
</evidence>
<evidence type="ECO:0000259" key="8">
    <source>
        <dbReference type="Pfam" id="PF06808"/>
    </source>
</evidence>
<proteinExistence type="predicted"/>
<feature type="transmembrane region" description="Helical" evidence="7">
    <location>
        <begin position="136"/>
        <end position="158"/>
    </location>
</feature>
<dbReference type="Pfam" id="PF06808">
    <property type="entry name" value="DctM"/>
    <property type="match status" value="1"/>
</dbReference>
<dbReference type="AlphaFoldDB" id="A0A268P1G1"/>
<dbReference type="GO" id="GO:0022857">
    <property type="term" value="F:transmembrane transporter activity"/>
    <property type="evidence" value="ECO:0007669"/>
    <property type="project" value="TreeGrafter"/>
</dbReference>
<name>A0A268P1G1_SHOCL</name>
<feature type="transmembrane region" description="Helical" evidence="7">
    <location>
        <begin position="312"/>
        <end position="343"/>
    </location>
</feature>
<dbReference type="PIRSF" id="PIRSF006066">
    <property type="entry name" value="HI0050"/>
    <property type="match status" value="1"/>
</dbReference>
<feature type="transmembrane region" description="Helical" evidence="7">
    <location>
        <begin position="213"/>
        <end position="234"/>
    </location>
</feature>
<dbReference type="EMBL" id="NPCC01000009">
    <property type="protein sequence ID" value="PAE89339.1"/>
    <property type="molecule type" value="Genomic_DNA"/>
</dbReference>
<keyword evidence="6 7" id="KW-0472">Membrane</keyword>
<reference evidence="9 10" key="1">
    <citation type="submission" date="2017-07" db="EMBL/GenBank/DDBJ databases">
        <title>Isolation and whole genome analysis of endospore-forming bacteria from heroin.</title>
        <authorList>
            <person name="Kalinowski J."/>
            <person name="Ahrens B."/>
            <person name="Al-Dilaimi A."/>
            <person name="Winkler A."/>
            <person name="Wibberg D."/>
            <person name="Schleenbecker U."/>
            <person name="Ruckert C."/>
            <person name="Wolfel R."/>
            <person name="Grass G."/>
        </authorList>
    </citation>
    <scope>NUCLEOTIDE SEQUENCE [LARGE SCALE GENOMIC DNA]</scope>
    <source>
        <strain evidence="9 10">7539</strain>
    </source>
</reference>
<dbReference type="RefSeq" id="WP_095326429.1">
    <property type="nucleotide sequence ID" value="NZ_NPCC01000009.1"/>
</dbReference>